<feature type="chain" id="PRO_5022831586" evidence="3">
    <location>
        <begin position="23"/>
        <end position="287"/>
    </location>
</feature>
<evidence type="ECO:0000256" key="1">
    <source>
        <dbReference type="ARBA" id="ARBA00005622"/>
    </source>
</evidence>
<sequence>MKKSALFIVLISFLFTINNALAKQVSLKNTKVHYLKSSKNGINYRLYISLPKHYKTSKDSYPVVYLLDQDYSFAIAHNIFEHLSDRGFLQEAILVAIGYTDQDKIPDYNDKKSLSMYTLNRTRDYTPISTYKDNDYDDLHYKKSGNAAKFKAFIKDELFPFINQKYRTNEQKTIVGHSYGGLFVTWVYLTDGDMFNNYIAVSPSFWYKDRYIFSQIDKAKINQEAKLYMTVGLNETKRMIQGVREMAEILKSDNVKTEFLADENHSSIFATGLTHGTQFCLKPKNRD</sequence>
<evidence type="ECO:0000313" key="5">
    <source>
        <dbReference type="Proteomes" id="UP000321934"/>
    </source>
</evidence>
<dbReference type="OrthoDB" id="5523653at2"/>
<keyword evidence="5" id="KW-1185">Reference proteome</keyword>
<dbReference type="InterPro" id="IPR029058">
    <property type="entry name" value="AB_hydrolase_fold"/>
</dbReference>
<comment type="similarity">
    <text evidence="1">Belongs to the esterase D family.</text>
</comment>
<keyword evidence="2" id="KW-0378">Hydrolase</keyword>
<dbReference type="AlphaFoldDB" id="A0A5B8XFJ1"/>
<reference evidence="4 5" key="1">
    <citation type="journal article" date="2019" name="ISME J.">
        <title>Deianiraea, an extracellular bacterium associated with the ciliate Paramecium, suggests an alternative scenario for the evolution of Rickettsiales.</title>
        <authorList>
            <person name="Castelli M."/>
            <person name="Sabaneyeva E."/>
            <person name="Lanzoni O."/>
            <person name="Lebedeva N."/>
            <person name="Floriano A.M."/>
            <person name="Gaiarsa S."/>
            <person name="Benken K."/>
            <person name="Modeo L."/>
            <person name="Bandi C."/>
            <person name="Potekhin A."/>
            <person name="Sassera D."/>
            <person name="Petroni G."/>
        </authorList>
    </citation>
    <scope>NUCLEOTIDE SEQUENCE [LARGE SCALE GENOMIC DNA]</scope>
    <source>
        <strain evidence="4">CyL4-1</strain>
    </source>
</reference>
<dbReference type="PANTHER" id="PTHR40841:SF2">
    <property type="entry name" value="SIDEROPHORE-DEGRADING ESTERASE (EUROFUNG)"/>
    <property type="match status" value="1"/>
</dbReference>
<dbReference type="EMBL" id="CP029077">
    <property type="protein sequence ID" value="QED23759.1"/>
    <property type="molecule type" value="Genomic_DNA"/>
</dbReference>
<dbReference type="GO" id="GO:0016788">
    <property type="term" value="F:hydrolase activity, acting on ester bonds"/>
    <property type="evidence" value="ECO:0007669"/>
    <property type="project" value="TreeGrafter"/>
</dbReference>
<accession>A0A5B8XFJ1</accession>
<proteinExistence type="inferred from homology"/>
<gene>
    <name evidence="4" type="ORF">Deia_00975</name>
</gene>
<feature type="signal peptide" evidence="3">
    <location>
        <begin position="1"/>
        <end position="22"/>
    </location>
</feature>
<evidence type="ECO:0000256" key="3">
    <source>
        <dbReference type="SAM" id="SignalP"/>
    </source>
</evidence>
<dbReference type="InterPro" id="IPR052558">
    <property type="entry name" value="Siderophore_Hydrolase_D"/>
</dbReference>
<dbReference type="SUPFAM" id="SSF53474">
    <property type="entry name" value="alpha/beta-Hydrolases"/>
    <property type="match status" value="1"/>
</dbReference>
<evidence type="ECO:0000256" key="2">
    <source>
        <dbReference type="ARBA" id="ARBA00022801"/>
    </source>
</evidence>
<evidence type="ECO:0000313" key="4">
    <source>
        <dbReference type="EMBL" id="QED23759.1"/>
    </source>
</evidence>
<protein>
    <submittedName>
        <fullName evidence="4">Esterase</fullName>
    </submittedName>
</protein>
<dbReference type="PANTHER" id="PTHR40841">
    <property type="entry name" value="SIDEROPHORE TRIACETYLFUSARININE C ESTERASE"/>
    <property type="match status" value="1"/>
</dbReference>
<keyword evidence="3" id="KW-0732">Signal</keyword>
<dbReference type="Pfam" id="PF00756">
    <property type="entry name" value="Esterase"/>
    <property type="match status" value="1"/>
</dbReference>
<dbReference type="InterPro" id="IPR000801">
    <property type="entry name" value="Esterase-like"/>
</dbReference>
<organism evidence="4 5">
    <name type="scientific">Candidatus Deianiraea vastatrix</name>
    <dbReference type="NCBI Taxonomy" id="2163644"/>
    <lineage>
        <taxon>Bacteria</taxon>
        <taxon>Pseudomonadati</taxon>
        <taxon>Pseudomonadota</taxon>
        <taxon>Alphaproteobacteria</taxon>
        <taxon>Rickettsiales</taxon>
        <taxon>Candidatus Deianiraeaceae</taxon>
        <taxon>Candidatus Deianiraea</taxon>
    </lineage>
</organism>
<dbReference type="Proteomes" id="UP000321934">
    <property type="component" value="Chromosome"/>
</dbReference>
<dbReference type="RefSeq" id="WP_146821102.1">
    <property type="nucleotide sequence ID" value="NZ_CP029077.1"/>
</dbReference>
<name>A0A5B8XFJ1_9RICK</name>
<dbReference type="Gene3D" id="3.40.50.1820">
    <property type="entry name" value="alpha/beta hydrolase"/>
    <property type="match status" value="1"/>
</dbReference>